<organism evidence="15 16">
    <name type="scientific">Campylobacter ureolyticus</name>
    <dbReference type="NCBI Taxonomy" id="827"/>
    <lineage>
        <taxon>Bacteria</taxon>
        <taxon>Pseudomonadati</taxon>
        <taxon>Campylobacterota</taxon>
        <taxon>Epsilonproteobacteria</taxon>
        <taxon>Campylobacterales</taxon>
        <taxon>Campylobacteraceae</taxon>
        <taxon>Campylobacter</taxon>
    </lineage>
</organism>
<comment type="catalytic activity">
    <reaction evidence="12">
        <text>UDP-N-acetyl-alpha-D-muramoyl-L-alanyl-gamma-D-glutamyl-meso-2,6-diaminopimeloyl-D-alanyl-D-alanine + di-trans,octa-cis-undecaprenyl phosphate = di-trans,octa-cis-undecaprenyl diphospho-N-acetyl-alpha-D-muramoyl-L-alanyl-D-glutamyl-meso-2,6-diaminopimeloyl-D-alanyl-D-alanine + UMP</text>
        <dbReference type="Rhea" id="RHEA:28386"/>
        <dbReference type="ChEBI" id="CHEBI:57865"/>
        <dbReference type="ChEBI" id="CHEBI:60392"/>
        <dbReference type="ChEBI" id="CHEBI:61386"/>
        <dbReference type="ChEBI" id="CHEBI:61387"/>
        <dbReference type="EC" id="2.7.8.13"/>
    </reaction>
</comment>
<comment type="pathway">
    <text evidence="12">Cell wall biogenesis; peptidoglycan biosynthesis.</text>
</comment>
<dbReference type="PANTHER" id="PTHR22926">
    <property type="entry name" value="PHOSPHO-N-ACETYLMURAMOYL-PENTAPEPTIDE-TRANSFERASE"/>
    <property type="match status" value="1"/>
</dbReference>
<dbReference type="CDD" id="cd06852">
    <property type="entry name" value="GT_MraY"/>
    <property type="match status" value="1"/>
</dbReference>
<dbReference type="NCBIfam" id="TIGR00445">
    <property type="entry name" value="mraY"/>
    <property type="match status" value="1"/>
</dbReference>
<keyword evidence="9 12" id="KW-0472">Membrane</keyword>
<keyword evidence="11 12" id="KW-0961">Cell wall biogenesis/degradation</keyword>
<keyword evidence="10 12" id="KW-0131">Cell cycle</keyword>
<keyword evidence="8 12" id="KW-1133">Transmembrane helix</keyword>
<evidence type="ECO:0000256" key="10">
    <source>
        <dbReference type="ARBA" id="ARBA00023306"/>
    </source>
</evidence>
<feature type="transmembrane region" description="Helical" evidence="12">
    <location>
        <begin position="200"/>
        <end position="223"/>
    </location>
</feature>
<protein>
    <recommendedName>
        <fullName evidence="12 13">Phospho-N-acetylmuramoyl-pentapeptide-transferase</fullName>
        <ecNumber evidence="12 13">2.7.8.13</ecNumber>
    </recommendedName>
    <alternativeName>
        <fullName evidence="12">UDP-MurNAc-pentapeptide phosphotransferase</fullName>
    </alternativeName>
</protein>
<evidence type="ECO:0000256" key="11">
    <source>
        <dbReference type="ARBA" id="ARBA00023316"/>
    </source>
</evidence>
<feature type="transmembrane region" description="Helical" evidence="12">
    <location>
        <begin position="134"/>
        <end position="156"/>
    </location>
</feature>
<accession>A0A2I1N8H0</accession>
<feature type="transmembrane region" description="Helical" evidence="12">
    <location>
        <begin position="90"/>
        <end position="108"/>
    </location>
</feature>
<comment type="function">
    <text evidence="12">Catalyzes the initial step of the lipid cycle reactions in the biosynthesis of the cell wall peptidoglycan: transfers peptidoglycan precursor phospho-MurNAc-pentapeptide from UDP-MurNAc-pentapeptide onto the lipid carrier undecaprenyl phosphate, yielding undecaprenyl-pyrophosphoryl-MurNAc-pentapeptide, known as lipid I.</text>
</comment>
<evidence type="ECO:0000256" key="5">
    <source>
        <dbReference type="ARBA" id="ARBA00022692"/>
    </source>
</evidence>
<dbReference type="EC" id="2.7.8.13" evidence="12 13"/>
<dbReference type="Proteomes" id="UP000234639">
    <property type="component" value="Unassembled WGS sequence"/>
</dbReference>
<feature type="transmembrane region" description="Helical" evidence="12">
    <location>
        <begin position="229"/>
        <end position="250"/>
    </location>
</feature>
<feature type="transmembrane region" description="Helical" evidence="12">
    <location>
        <begin position="66"/>
        <end position="84"/>
    </location>
</feature>
<dbReference type="EMBL" id="PKHU01000008">
    <property type="protein sequence ID" value="PKZ28687.1"/>
    <property type="molecule type" value="Genomic_DNA"/>
</dbReference>
<dbReference type="InterPro" id="IPR018480">
    <property type="entry name" value="PNAcMuramoyl-5peptid_Trfase_CS"/>
</dbReference>
<feature type="binding site" evidence="14">
    <location>
        <position position="186"/>
    </location>
    <ligand>
        <name>Mg(2+)</name>
        <dbReference type="ChEBI" id="CHEBI:18420"/>
    </ligand>
</feature>
<evidence type="ECO:0000256" key="6">
    <source>
        <dbReference type="ARBA" id="ARBA00022960"/>
    </source>
</evidence>
<feature type="transmembrane region" description="Helical" evidence="12">
    <location>
        <begin position="332"/>
        <end position="351"/>
    </location>
</feature>
<keyword evidence="12" id="KW-1003">Cell membrane</keyword>
<feature type="binding site" evidence="14">
    <location>
        <position position="261"/>
    </location>
    <ligand>
        <name>Mg(2+)</name>
        <dbReference type="ChEBI" id="CHEBI:18420"/>
    </ligand>
</feature>
<dbReference type="InterPro" id="IPR000715">
    <property type="entry name" value="Glycosyl_transferase_4"/>
</dbReference>
<dbReference type="HAMAP" id="MF_00038">
    <property type="entry name" value="MraY"/>
    <property type="match status" value="1"/>
</dbReference>
<name>A0A2I1N8H0_9BACT</name>
<feature type="transmembrane region" description="Helical" evidence="12">
    <location>
        <begin position="13"/>
        <end position="36"/>
    </location>
</feature>
<dbReference type="RefSeq" id="WP_101637679.1">
    <property type="nucleotide sequence ID" value="NZ_JAWGVX010000039.1"/>
</dbReference>
<dbReference type="GO" id="GO:0008963">
    <property type="term" value="F:phospho-N-acetylmuramoyl-pentapeptide-transferase activity"/>
    <property type="evidence" value="ECO:0007669"/>
    <property type="project" value="UniProtKB-UniRule"/>
</dbReference>
<dbReference type="UniPathway" id="UPA00219"/>
<dbReference type="PANTHER" id="PTHR22926:SF5">
    <property type="entry name" value="PHOSPHO-N-ACETYLMURAMOYL-PENTAPEPTIDE-TRANSFERASE HOMOLOG"/>
    <property type="match status" value="1"/>
</dbReference>
<evidence type="ECO:0000313" key="16">
    <source>
        <dbReference type="Proteomes" id="UP000234639"/>
    </source>
</evidence>
<dbReference type="GO" id="GO:0009252">
    <property type="term" value="P:peptidoglycan biosynthetic process"/>
    <property type="evidence" value="ECO:0007669"/>
    <property type="project" value="UniProtKB-UniRule"/>
</dbReference>
<keyword evidence="6 12" id="KW-0133">Cell shape</keyword>
<dbReference type="AlphaFoldDB" id="A0A2I1N8H0"/>
<feature type="transmembrane region" description="Helical" evidence="12">
    <location>
        <begin position="257"/>
        <end position="276"/>
    </location>
</feature>
<dbReference type="Pfam" id="PF00953">
    <property type="entry name" value="Glycos_transf_4"/>
    <property type="match status" value="1"/>
</dbReference>
<sequence>MFYFLYEFFNINIFSYITARAGLAFFISFFITIFLMPKFIKWAKVKKANQPIYDLAPKSHKSKNHTPTMGGIVFVGSSIIASFLCAKLTNIYVLSALMTLVFFSYIGFKDDFSKIAGKKNEAGLKAKTKFRLQILFSLVIALILFMFSGLSSEIFIPFYKNSIIDLKYGVILFWVLVITASSNSVNLTDGLDGLATIPSVFAVLTLGVFIYLSGHALFSEYLFLPKVSLVGEVVVVCAALIGSMLGFLWYNCHPAEIFMGDSGSLSVGAFIGYSAIISKNEFLLMLVGFIFVAETLSVILQVGSFKIFKKRVFLMAPLHHHFELKGWVENKIIIRFWIIALIANIIALASIKLR</sequence>
<dbReference type="GO" id="GO:0051301">
    <property type="term" value="P:cell division"/>
    <property type="evidence" value="ECO:0007669"/>
    <property type="project" value="UniProtKB-KW"/>
</dbReference>
<keyword evidence="5 12" id="KW-0812">Transmembrane</keyword>
<dbReference type="GO" id="GO:0005886">
    <property type="term" value="C:plasma membrane"/>
    <property type="evidence" value="ECO:0007669"/>
    <property type="project" value="UniProtKB-SubCell"/>
</dbReference>
<comment type="caution">
    <text evidence="15">The sequence shown here is derived from an EMBL/GenBank/DDBJ whole genome shotgun (WGS) entry which is preliminary data.</text>
</comment>
<keyword evidence="12 14" id="KW-0460">Magnesium</keyword>
<evidence type="ECO:0000256" key="14">
    <source>
        <dbReference type="PIRSR" id="PIRSR600715-1"/>
    </source>
</evidence>
<evidence type="ECO:0000256" key="13">
    <source>
        <dbReference type="NCBIfam" id="TIGR00445"/>
    </source>
</evidence>
<evidence type="ECO:0000256" key="1">
    <source>
        <dbReference type="ARBA" id="ARBA00004141"/>
    </source>
</evidence>
<dbReference type="Pfam" id="PF10555">
    <property type="entry name" value="MraY_sig1"/>
    <property type="match status" value="1"/>
</dbReference>
<dbReference type="InterPro" id="IPR003524">
    <property type="entry name" value="PNAcMuramoyl-5peptid_Trfase"/>
</dbReference>
<evidence type="ECO:0000256" key="4">
    <source>
        <dbReference type="ARBA" id="ARBA00022679"/>
    </source>
</evidence>
<dbReference type="PROSITE" id="PS01347">
    <property type="entry name" value="MRAY_1"/>
    <property type="match status" value="1"/>
</dbReference>
<keyword evidence="4 12" id="KW-0808">Transferase</keyword>
<feature type="transmembrane region" description="Helical" evidence="12">
    <location>
        <begin position="282"/>
        <end position="305"/>
    </location>
</feature>
<keyword evidence="3 12" id="KW-0132">Cell division</keyword>
<dbReference type="GO" id="GO:0071555">
    <property type="term" value="P:cell wall organization"/>
    <property type="evidence" value="ECO:0007669"/>
    <property type="project" value="UniProtKB-KW"/>
</dbReference>
<evidence type="ECO:0000256" key="12">
    <source>
        <dbReference type="HAMAP-Rule" id="MF_00038"/>
    </source>
</evidence>
<evidence type="ECO:0000256" key="8">
    <source>
        <dbReference type="ARBA" id="ARBA00022989"/>
    </source>
</evidence>
<evidence type="ECO:0000313" key="15">
    <source>
        <dbReference type="EMBL" id="PKZ28687.1"/>
    </source>
</evidence>
<evidence type="ECO:0000256" key="7">
    <source>
        <dbReference type="ARBA" id="ARBA00022984"/>
    </source>
</evidence>
<dbReference type="GO" id="GO:0051992">
    <property type="term" value="F:UDP-N-acetylmuramoyl-L-alanyl-D-glutamyl-meso-2,6-diaminopimelyl-D-alanyl-D-alanine:undecaprenyl-phosphate transferase activity"/>
    <property type="evidence" value="ECO:0007669"/>
    <property type="project" value="RHEA"/>
</dbReference>
<reference evidence="15 16" key="1">
    <citation type="submission" date="2017-12" db="EMBL/GenBank/DDBJ databases">
        <title>Phylogenetic diversity of female urinary microbiome.</title>
        <authorList>
            <person name="Thomas-White K."/>
            <person name="Wolfe A.J."/>
        </authorList>
    </citation>
    <scope>NUCLEOTIDE SEQUENCE [LARGE SCALE GENOMIC DNA]</scope>
    <source>
        <strain evidence="15 16">UMB0112</strain>
    </source>
</reference>
<keyword evidence="7 12" id="KW-0573">Peptidoglycan synthesis</keyword>
<comment type="similarity">
    <text evidence="2 12">Belongs to the glycosyltransferase 4 family. MraY subfamily.</text>
</comment>
<comment type="cofactor">
    <cofactor evidence="12 14">
        <name>Mg(2+)</name>
        <dbReference type="ChEBI" id="CHEBI:18420"/>
    </cofactor>
</comment>
<dbReference type="GO" id="GO:0008360">
    <property type="term" value="P:regulation of cell shape"/>
    <property type="evidence" value="ECO:0007669"/>
    <property type="project" value="UniProtKB-KW"/>
</dbReference>
<keyword evidence="12 14" id="KW-0479">Metal-binding</keyword>
<gene>
    <name evidence="12" type="primary">mraY</name>
    <name evidence="15" type="ORF">CYJ41_07810</name>
</gene>
<proteinExistence type="inferred from homology"/>
<evidence type="ECO:0000256" key="2">
    <source>
        <dbReference type="ARBA" id="ARBA00005583"/>
    </source>
</evidence>
<evidence type="ECO:0000256" key="3">
    <source>
        <dbReference type="ARBA" id="ARBA00022618"/>
    </source>
</evidence>
<comment type="subcellular location">
    <subcellularLocation>
        <location evidence="12">Cell membrane</location>
        <topology evidence="12">Multi-pass membrane protein</topology>
    </subcellularLocation>
    <subcellularLocation>
        <location evidence="1">Membrane</location>
        <topology evidence="1">Multi-pass membrane protein</topology>
    </subcellularLocation>
</comment>
<dbReference type="PROSITE" id="PS01348">
    <property type="entry name" value="MRAY_2"/>
    <property type="match status" value="1"/>
</dbReference>
<feature type="transmembrane region" description="Helical" evidence="12">
    <location>
        <begin position="168"/>
        <end position="188"/>
    </location>
</feature>
<evidence type="ECO:0000256" key="9">
    <source>
        <dbReference type="ARBA" id="ARBA00023136"/>
    </source>
</evidence>
<dbReference type="GO" id="GO:0046872">
    <property type="term" value="F:metal ion binding"/>
    <property type="evidence" value="ECO:0007669"/>
    <property type="project" value="UniProtKB-KW"/>
</dbReference>